<reference evidence="1" key="1">
    <citation type="journal article" date="2014" name="Int. J. Syst. Evol. Microbiol.">
        <title>Complete genome sequence of Corynebacterium casei LMG S-19264T (=DSM 44701T), isolated from a smear-ripened cheese.</title>
        <authorList>
            <consortium name="US DOE Joint Genome Institute (JGI-PGF)"/>
            <person name="Walter F."/>
            <person name="Albersmeier A."/>
            <person name="Kalinowski J."/>
            <person name="Ruckert C."/>
        </authorList>
    </citation>
    <scope>NUCLEOTIDE SEQUENCE</scope>
    <source>
        <strain evidence="1">CGMCC 4.7430</strain>
    </source>
</reference>
<protein>
    <recommendedName>
        <fullName evidence="3">DUF4276 family protein</fullName>
    </recommendedName>
</protein>
<dbReference type="AlphaFoldDB" id="A0A918A3X1"/>
<reference evidence="1" key="2">
    <citation type="submission" date="2020-09" db="EMBL/GenBank/DDBJ databases">
        <authorList>
            <person name="Sun Q."/>
            <person name="Zhou Y."/>
        </authorList>
    </citation>
    <scope>NUCLEOTIDE SEQUENCE</scope>
    <source>
        <strain evidence="1">CGMCC 4.7430</strain>
    </source>
</reference>
<sequence>MRRLHILCEGQTEETVAREVIAPYLQCADVFVTRSILTTKRPAGGTSCKGGLSTWGKLATEIRLLLRDSSITTLTTLLDYYGLPSDTPGMATRPPGSPYDRVTHVERAMGQAIGDPRFLPHLVLHEIEAWVILGHEALGELTGDAALAHAAQAIVTDAQGAELVNDGADTAPSKRLLRLYPRYRKTSDGPLVIAEIGIDAIRKGCPHADAWFTAVNTGLTKQRR</sequence>
<evidence type="ECO:0000313" key="1">
    <source>
        <dbReference type="EMBL" id="GGP05198.1"/>
    </source>
</evidence>
<dbReference type="EMBL" id="BMNK01000003">
    <property type="protein sequence ID" value="GGP05198.1"/>
    <property type="molecule type" value="Genomic_DNA"/>
</dbReference>
<name>A0A918A3X1_9ACTN</name>
<dbReference type="Proteomes" id="UP000660745">
    <property type="component" value="Unassembled WGS sequence"/>
</dbReference>
<dbReference type="InterPro" id="IPR025455">
    <property type="entry name" value="DUF4276"/>
</dbReference>
<gene>
    <name evidence="1" type="ORF">GCM10012278_23650</name>
</gene>
<accession>A0A918A3X1</accession>
<dbReference type="Pfam" id="PF14103">
    <property type="entry name" value="DUF4276"/>
    <property type="match status" value="1"/>
</dbReference>
<comment type="caution">
    <text evidence="1">The sequence shown here is derived from an EMBL/GenBank/DDBJ whole genome shotgun (WGS) entry which is preliminary data.</text>
</comment>
<organism evidence="1 2">
    <name type="scientific">Nonomuraea glycinis</name>
    <dbReference type="NCBI Taxonomy" id="2047744"/>
    <lineage>
        <taxon>Bacteria</taxon>
        <taxon>Bacillati</taxon>
        <taxon>Actinomycetota</taxon>
        <taxon>Actinomycetes</taxon>
        <taxon>Streptosporangiales</taxon>
        <taxon>Streptosporangiaceae</taxon>
        <taxon>Nonomuraea</taxon>
    </lineage>
</organism>
<proteinExistence type="predicted"/>
<keyword evidence="2" id="KW-1185">Reference proteome</keyword>
<evidence type="ECO:0000313" key="2">
    <source>
        <dbReference type="Proteomes" id="UP000660745"/>
    </source>
</evidence>
<evidence type="ECO:0008006" key="3">
    <source>
        <dbReference type="Google" id="ProtNLM"/>
    </source>
</evidence>